<comment type="similarity">
    <text evidence="1">Belongs to the UPF0231 family.</text>
</comment>
<reference evidence="2 3" key="1">
    <citation type="submission" date="2024-03" db="EMBL/GenBank/DDBJ databases">
        <title>Pseudoalteromonas qingdaonensis sp. nov., isolated from the intestines of marine benthic organisms.</title>
        <authorList>
            <person name="Lin X."/>
            <person name="Fang S."/>
            <person name="Hu X."/>
        </authorList>
    </citation>
    <scope>NUCLEOTIDE SEQUENCE [LARGE SCALE GENOMIC DNA]</scope>
    <source>
        <strain evidence="2 3">YIC-827</strain>
    </source>
</reference>
<accession>A0ABU9MY02</accession>
<proteinExistence type="inferred from homology"/>
<dbReference type="Proteomes" id="UP001447008">
    <property type="component" value="Unassembled WGS sequence"/>
</dbReference>
<sequence>MEYQLYSDPLWGKRVKLSDEHRLVARWFNDELYDNDQLLQRFQQALNEESSRSSLNGAQELVIKGKEMRVVIAYGEVLFESHGLHHDEQDLEAYAADELVLDESELVAACGIEDLIALMQAWQGFR</sequence>
<name>A0ABU9MY02_9GAMM</name>
<dbReference type="EMBL" id="JBCGCU010000014">
    <property type="protein sequence ID" value="MEM0516136.1"/>
    <property type="molecule type" value="Genomic_DNA"/>
</dbReference>
<keyword evidence="3" id="KW-1185">Reference proteome</keyword>
<gene>
    <name evidence="2" type="ORF">WCN91_12045</name>
</gene>
<dbReference type="Pfam" id="PF06062">
    <property type="entry name" value="UPF0231"/>
    <property type="match status" value="1"/>
</dbReference>
<organism evidence="2 3">
    <name type="scientific">Pseudoalteromonas qingdaonensis</name>
    <dbReference type="NCBI Taxonomy" id="3131913"/>
    <lineage>
        <taxon>Bacteria</taxon>
        <taxon>Pseudomonadati</taxon>
        <taxon>Pseudomonadota</taxon>
        <taxon>Gammaproteobacteria</taxon>
        <taxon>Alteromonadales</taxon>
        <taxon>Pseudoalteromonadaceae</taxon>
        <taxon>Pseudoalteromonas</taxon>
    </lineage>
</organism>
<evidence type="ECO:0000313" key="2">
    <source>
        <dbReference type="EMBL" id="MEM0516136.1"/>
    </source>
</evidence>
<protein>
    <submittedName>
        <fullName evidence="2">YacL family protein</fullName>
    </submittedName>
</protein>
<dbReference type="InterPro" id="IPR008249">
    <property type="entry name" value="UPF0231"/>
</dbReference>
<evidence type="ECO:0000256" key="1">
    <source>
        <dbReference type="ARBA" id="ARBA00005367"/>
    </source>
</evidence>
<comment type="caution">
    <text evidence="2">The sequence shown here is derived from an EMBL/GenBank/DDBJ whole genome shotgun (WGS) entry which is preliminary data.</text>
</comment>
<evidence type="ECO:0000313" key="3">
    <source>
        <dbReference type="Proteomes" id="UP001447008"/>
    </source>
</evidence>
<dbReference type="RefSeq" id="WP_342679379.1">
    <property type="nucleotide sequence ID" value="NZ_JBCGCU010000014.1"/>
</dbReference>